<gene>
    <name evidence="1" type="ORF">GMARGA_LOCUS26462</name>
</gene>
<reference evidence="1 2" key="1">
    <citation type="submission" date="2021-06" db="EMBL/GenBank/DDBJ databases">
        <authorList>
            <person name="Kallberg Y."/>
            <person name="Tangrot J."/>
            <person name="Rosling A."/>
        </authorList>
    </citation>
    <scope>NUCLEOTIDE SEQUENCE [LARGE SCALE GENOMIC DNA]</scope>
    <source>
        <strain evidence="1 2">120-4 pot B 10/14</strain>
    </source>
</reference>
<dbReference type="EMBL" id="CAJVQB010030860">
    <property type="protein sequence ID" value="CAG8816138.1"/>
    <property type="molecule type" value="Genomic_DNA"/>
</dbReference>
<dbReference type="Proteomes" id="UP000789901">
    <property type="component" value="Unassembled WGS sequence"/>
</dbReference>
<feature type="non-terminal residue" evidence="1">
    <location>
        <position position="1"/>
    </location>
</feature>
<accession>A0ABN7W544</accession>
<proteinExistence type="predicted"/>
<evidence type="ECO:0000313" key="1">
    <source>
        <dbReference type="EMBL" id="CAG8816138.1"/>
    </source>
</evidence>
<protein>
    <submittedName>
        <fullName evidence="1">32768_t:CDS:1</fullName>
    </submittedName>
</protein>
<keyword evidence="2" id="KW-1185">Reference proteome</keyword>
<comment type="caution">
    <text evidence="1">The sequence shown here is derived from an EMBL/GenBank/DDBJ whole genome shotgun (WGS) entry which is preliminary data.</text>
</comment>
<organism evidence="1 2">
    <name type="scientific">Gigaspora margarita</name>
    <dbReference type="NCBI Taxonomy" id="4874"/>
    <lineage>
        <taxon>Eukaryota</taxon>
        <taxon>Fungi</taxon>
        <taxon>Fungi incertae sedis</taxon>
        <taxon>Mucoromycota</taxon>
        <taxon>Glomeromycotina</taxon>
        <taxon>Glomeromycetes</taxon>
        <taxon>Diversisporales</taxon>
        <taxon>Gigasporaceae</taxon>
        <taxon>Gigaspora</taxon>
    </lineage>
</organism>
<evidence type="ECO:0000313" key="2">
    <source>
        <dbReference type="Proteomes" id="UP000789901"/>
    </source>
</evidence>
<name>A0ABN7W544_GIGMA</name>
<sequence>LVYYFFRFGININDEFRENKFADALTLLLNYEKNKIEFIKNMIQNNEVLNNKEILWLFVFLQRLQRFQFEDEFLIFEPAYENALNLLERHINGLVNEEFVKQSIQDNKLFSQDKIKFFLDLLKRFKIQIENKFCLELTIQNDKILTNREKSYLLNNIKEKKIFNKNNSKQQCKFCENIIYNIESYEYCIRKYLKNHFNDWTSGVRFIDRIIQICQEATFKPNLVIEWIPFKYFDNINYKTSGGYASIFTACMIYNLYCK</sequence>